<dbReference type="PROSITE" id="PS51257">
    <property type="entry name" value="PROKAR_LIPOPROTEIN"/>
    <property type="match status" value="1"/>
</dbReference>
<evidence type="ECO:0000256" key="1">
    <source>
        <dbReference type="SAM" id="MobiDB-lite"/>
    </source>
</evidence>
<gene>
    <name evidence="5" type="ORF">GCM10007888_05600</name>
    <name evidence="4" type="ORF">MOX02_02720</name>
</gene>
<dbReference type="InterPro" id="IPR027275">
    <property type="entry name" value="PRC-brl_dom"/>
</dbReference>
<proteinExistence type="predicted"/>
<dbReference type="EMBL" id="BSPK01000004">
    <property type="protein sequence ID" value="GLS62179.1"/>
    <property type="molecule type" value="Genomic_DNA"/>
</dbReference>
<sequence>MVRHACAAALALAFGCASPAWAQGEAGQAPFLSARPPGLFSAAKLKGLTVIGQDHVRVGKIDDVLVDEEGRVRAVVIDVGGFLGIGEKQVAVPFNLLAWNAGGAETSRATSVATPANAPSAEAAKSAGAERMPGAETSDAALPAVEERRSGAENAATGSTARTDAGRGRATVPIGEPTEAEIRLTKAQLEAAPAFGSAK</sequence>
<organism evidence="4 6">
    <name type="scientific">Methylobacterium oxalidis</name>
    <dbReference type="NCBI Taxonomy" id="944322"/>
    <lineage>
        <taxon>Bacteria</taxon>
        <taxon>Pseudomonadati</taxon>
        <taxon>Pseudomonadota</taxon>
        <taxon>Alphaproteobacteria</taxon>
        <taxon>Hyphomicrobiales</taxon>
        <taxon>Methylobacteriaceae</taxon>
        <taxon>Methylobacterium</taxon>
    </lineage>
</organism>
<feature type="compositionally biased region" description="Low complexity" evidence="1">
    <location>
        <begin position="113"/>
        <end position="130"/>
    </location>
</feature>
<evidence type="ECO:0000313" key="6">
    <source>
        <dbReference type="Proteomes" id="UP000321960"/>
    </source>
</evidence>
<dbReference type="EMBL" id="BJZU01000003">
    <property type="protein sequence ID" value="GEP02234.1"/>
    <property type="molecule type" value="Genomic_DNA"/>
</dbReference>
<evidence type="ECO:0000313" key="5">
    <source>
        <dbReference type="EMBL" id="GLS62179.1"/>
    </source>
</evidence>
<dbReference type="AlphaFoldDB" id="A0A512IWZ6"/>
<reference evidence="5" key="1">
    <citation type="journal article" date="2014" name="Int. J. Syst. Evol. Microbiol.">
        <title>Complete genome of a new Firmicutes species belonging to the dominant human colonic microbiota ('Ruminococcus bicirculans') reveals two chromosomes and a selective capacity to utilize plant glucans.</title>
        <authorList>
            <consortium name="NISC Comparative Sequencing Program"/>
            <person name="Wegmann U."/>
            <person name="Louis P."/>
            <person name="Goesmann A."/>
            <person name="Henrissat B."/>
            <person name="Duncan S.H."/>
            <person name="Flint H.J."/>
        </authorList>
    </citation>
    <scope>NUCLEOTIDE SEQUENCE</scope>
    <source>
        <strain evidence="5">NBRC 107715</strain>
    </source>
</reference>
<accession>A0A512IWZ6</accession>
<evidence type="ECO:0000313" key="4">
    <source>
        <dbReference type="EMBL" id="GEP02234.1"/>
    </source>
</evidence>
<feature type="chain" id="PRO_5022066097" description="PRC-barrel domain-containing protein" evidence="2">
    <location>
        <begin position="23"/>
        <end position="199"/>
    </location>
</feature>
<dbReference type="RefSeq" id="WP_147023901.1">
    <property type="nucleotide sequence ID" value="NZ_BJZU01000003.1"/>
</dbReference>
<dbReference type="Pfam" id="PF05239">
    <property type="entry name" value="PRC"/>
    <property type="match status" value="1"/>
</dbReference>
<comment type="caution">
    <text evidence="4">The sequence shown here is derived from an EMBL/GenBank/DDBJ whole genome shotgun (WGS) entry which is preliminary data.</text>
</comment>
<dbReference type="Gene3D" id="2.30.30.240">
    <property type="entry name" value="PRC-barrel domain"/>
    <property type="match status" value="1"/>
</dbReference>
<dbReference type="PANTHER" id="PTHR36505">
    <property type="entry name" value="BLR1072 PROTEIN"/>
    <property type="match status" value="1"/>
</dbReference>
<dbReference type="SUPFAM" id="SSF50346">
    <property type="entry name" value="PRC-barrel domain"/>
    <property type="match status" value="1"/>
</dbReference>
<feature type="domain" description="PRC-barrel" evidence="3">
    <location>
        <begin position="38"/>
        <end position="95"/>
    </location>
</feature>
<evidence type="ECO:0000259" key="3">
    <source>
        <dbReference type="Pfam" id="PF05239"/>
    </source>
</evidence>
<dbReference type="InterPro" id="IPR011033">
    <property type="entry name" value="PRC_barrel-like_sf"/>
</dbReference>
<evidence type="ECO:0000256" key="2">
    <source>
        <dbReference type="SAM" id="SignalP"/>
    </source>
</evidence>
<keyword evidence="7" id="KW-1185">Reference proteome</keyword>
<feature type="region of interest" description="Disordered" evidence="1">
    <location>
        <begin position="108"/>
        <end position="178"/>
    </location>
</feature>
<reference evidence="7" key="2">
    <citation type="journal article" date="2019" name="Int. J. Syst. Evol. Microbiol.">
        <title>The Global Catalogue of Microorganisms (GCM) 10K type strain sequencing project: providing services to taxonomists for standard genome sequencing and annotation.</title>
        <authorList>
            <consortium name="The Broad Institute Genomics Platform"/>
            <consortium name="The Broad Institute Genome Sequencing Center for Infectious Disease"/>
            <person name="Wu L."/>
            <person name="Ma J."/>
        </authorList>
    </citation>
    <scope>NUCLEOTIDE SEQUENCE [LARGE SCALE GENOMIC DNA]</scope>
    <source>
        <strain evidence="7">NBRC 107715</strain>
    </source>
</reference>
<keyword evidence="2" id="KW-0732">Signal</keyword>
<protein>
    <recommendedName>
        <fullName evidence="3">PRC-barrel domain-containing protein</fullName>
    </recommendedName>
</protein>
<reference evidence="5" key="4">
    <citation type="submission" date="2023-01" db="EMBL/GenBank/DDBJ databases">
        <title>Draft genome sequence of Methylobacterium oxalidis strain NBRC 107715.</title>
        <authorList>
            <person name="Sun Q."/>
            <person name="Mori K."/>
        </authorList>
    </citation>
    <scope>NUCLEOTIDE SEQUENCE</scope>
    <source>
        <strain evidence="5">NBRC 107715</strain>
    </source>
</reference>
<dbReference type="PANTHER" id="PTHR36505:SF1">
    <property type="entry name" value="BLR1072 PROTEIN"/>
    <property type="match status" value="1"/>
</dbReference>
<reference evidence="4 6" key="3">
    <citation type="submission" date="2019-07" db="EMBL/GenBank/DDBJ databases">
        <title>Whole genome shotgun sequence of Methylobacterium oxalidis NBRC 107715.</title>
        <authorList>
            <person name="Hosoyama A."/>
            <person name="Uohara A."/>
            <person name="Ohji S."/>
            <person name="Ichikawa N."/>
        </authorList>
    </citation>
    <scope>NUCLEOTIDE SEQUENCE [LARGE SCALE GENOMIC DNA]</scope>
    <source>
        <strain evidence="4 6">NBRC 107715</strain>
    </source>
</reference>
<evidence type="ECO:0000313" key="7">
    <source>
        <dbReference type="Proteomes" id="UP001156856"/>
    </source>
</evidence>
<feature type="signal peptide" evidence="2">
    <location>
        <begin position="1"/>
        <end position="22"/>
    </location>
</feature>
<name>A0A512IWZ6_9HYPH</name>
<dbReference type="OrthoDB" id="7994716at2"/>
<dbReference type="Proteomes" id="UP000321960">
    <property type="component" value="Unassembled WGS sequence"/>
</dbReference>
<dbReference type="Proteomes" id="UP001156856">
    <property type="component" value="Unassembled WGS sequence"/>
</dbReference>